<dbReference type="GO" id="GO:0010073">
    <property type="term" value="P:meristem maintenance"/>
    <property type="evidence" value="ECO:0007669"/>
    <property type="project" value="InterPro"/>
</dbReference>
<proteinExistence type="predicted"/>
<feature type="region of interest" description="Disordered" evidence="1">
    <location>
        <begin position="191"/>
        <end position="217"/>
    </location>
</feature>
<evidence type="ECO:0000313" key="2">
    <source>
        <dbReference type="EMBL" id="MBA0624160.1"/>
    </source>
</evidence>
<dbReference type="PANTHER" id="PTHR46033:SF8">
    <property type="entry name" value="PROTEIN MAINTENANCE OF MERISTEMS-LIKE"/>
    <property type="match status" value="1"/>
</dbReference>
<gene>
    <name evidence="2" type="ORF">Godav_009558</name>
</gene>
<dbReference type="EMBL" id="JABFAC010000009">
    <property type="protein sequence ID" value="MBA0624160.1"/>
    <property type="molecule type" value="Genomic_DNA"/>
</dbReference>
<organism evidence="2 3">
    <name type="scientific">Gossypium davidsonii</name>
    <name type="common">Davidson's cotton</name>
    <name type="synonym">Gossypium klotzschianum subsp. davidsonii</name>
    <dbReference type="NCBI Taxonomy" id="34287"/>
    <lineage>
        <taxon>Eukaryota</taxon>
        <taxon>Viridiplantae</taxon>
        <taxon>Streptophyta</taxon>
        <taxon>Embryophyta</taxon>
        <taxon>Tracheophyta</taxon>
        <taxon>Spermatophyta</taxon>
        <taxon>Magnoliopsida</taxon>
        <taxon>eudicotyledons</taxon>
        <taxon>Gunneridae</taxon>
        <taxon>Pentapetalae</taxon>
        <taxon>rosids</taxon>
        <taxon>malvids</taxon>
        <taxon>Malvales</taxon>
        <taxon>Malvaceae</taxon>
        <taxon>Malvoideae</taxon>
        <taxon>Gossypium</taxon>
    </lineage>
</organism>
<comment type="caution">
    <text evidence="2">The sequence shown here is derived from an EMBL/GenBank/DDBJ whole genome shotgun (WGS) entry which is preliminary data.</text>
</comment>
<feature type="compositionally biased region" description="Basic and acidic residues" evidence="1">
    <location>
        <begin position="196"/>
        <end position="207"/>
    </location>
</feature>
<dbReference type="Proteomes" id="UP000593561">
    <property type="component" value="Unassembled WGS sequence"/>
</dbReference>
<name>A0A7J8SE76_GOSDV</name>
<dbReference type="PANTHER" id="PTHR46033">
    <property type="entry name" value="PROTEIN MAIN-LIKE 2"/>
    <property type="match status" value="1"/>
</dbReference>
<evidence type="ECO:0008006" key="4">
    <source>
        <dbReference type="Google" id="ProtNLM"/>
    </source>
</evidence>
<dbReference type="InterPro" id="IPR044824">
    <property type="entry name" value="MAIN-like"/>
</dbReference>
<keyword evidence="3" id="KW-1185">Reference proteome</keyword>
<evidence type="ECO:0000313" key="3">
    <source>
        <dbReference type="Proteomes" id="UP000593561"/>
    </source>
</evidence>
<sequence>MHTFHLPCDECTITLEYVHLQLWLSMDGSILRNNFAELVEDSTEEERERYARAYILQIIRGILMPDNDIVPRDASNDATIKNKKWWLPFTTTIMGSIPLSIFTFSSELPLYIPTRNKELDDLHRIKLQLPNMNWSIFHLEYINMWNNLYDFLPTSENIIVLELTCDPYYMSWFRIHGKSYLYGEKAMCRHPHTSRPRRDPLNPRGDEAGPSSMPTQELTPMTLAPMPTPPSVSWTVGHPSSMWYMLGPSYFSMTVMSMMMYSPSMHEAPTDSPLVIQSAYGTQHSYTHSL</sequence>
<reference evidence="2 3" key="1">
    <citation type="journal article" date="2019" name="Genome Biol. Evol.">
        <title>Insights into the evolution of the New World diploid cottons (Gossypium, subgenus Houzingenia) based on genome sequencing.</title>
        <authorList>
            <person name="Grover C.E."/>
            <person name="Arick M.A. 2nd"/>
            <person name="Thrash A."/>
            <person name="Conover J.L."/>
            <person name="Sanders W.S."/>
            <person name="Peterson D.G."/>
            <person name="Frelichowski J.E."/>
            <person name="Scheffler J.A."/>
            <person name="Scheffler B.E."/>
            <person name="Wendel J.F."/>
        </authorList>
    </citation>
    <scope>NUCLEOTIDE SEQUENCE [LARGE SCALE GENOMIC DNA]</scope>
    <source>
        <strain evidence="2">27</strain>
        <tissue evidence="2">Leaf</tissue>
    </source>
</reference>
<accession>A0A7J8SE76</accession>
<protein>
    <recommendedName>
        <fullName evidence="4">Aminotransferase-like plant mobile domain-containing protein</fullName>
    </recommendedName>
</protein>
<evidence type="ECO:0000256" key="1">
    <source>
        <dbReference type="SAM" id="MobiDB-lite"/>
    </source>
</evidence>
<dbReference type="AlphaFoldDB" id="A0A7J8SE76"/>